<sequence length="81" mass="8795">MSPDLVRFCKENGILLEAYSTLARAHKMVAFSLANGCIACQKSNLEGGKVKLSAEHLAKLANLGEFLIVRYIDGSSIKLVK</sequence>
<evidence type="ECO:0000313" key="2">
    <source>
        <dbReference type="Proteomes" id="UP001259832"/>
    </source>
</evidence>
<proteinExistence type="predicted"/>
<evidence type="ECO:0008006" key="3">
    <source>
        <dbReference type="Google" id="ProtNLM"/>
    </source>
</evidence>
<evidence type="ECO:0000313" key="1">
    <source>
        <dbReference type="EMBL" id="KAK1938903.1"/>
    </source>
</evidence>
<protein>
    <recommendedName>
        <fullName evidence="3">NADP-dependent oxidoreductase domain-containing protein</fullName>
    </recommendedName>
</protein>
<dbReference type="Gene3D" id="3.20.20.100">
    <property type="entry name" value="NADP-dependent oxidoreductase domain"/>
    <property type="match status" value="1"/>
</dbReference>
<dbReference type="InterPro" id="IPR036812">
    <property type="entry name" value="NAD(P)_OxRdtase_dom_sf"/>
</dbReference>
<dbReference type="AlphaFoldDB" id="A0AAD9LJD3"/>
<dbReference type="Proteomes" id="UP001259832">
    <property type="component" value="Unassembled WGS sequence"/>
</dbReference>
<organism evidence="1 2">
    <name type="scientific">Phytophthora citrophthora</name>
    <dbReference type="NCBI Taxonomy" id="4793"/>
    <lineage>
        <taxon>Eukaryota</taxon>
        <taxon>Sar</taxon>
        <taxon>Stramenopiles</taxon>
        <taxon>Oomycota</taxon>
        <taxon>Peronosporomycetes</taxon>
        <taxon>Peronosporales</taxon>
        <taxon>Peronosporaceae</taxon>
        <taxon>Phytophthora</taxon>
    </lineage>
</organism>
<name>A0AAD9LJD3_9STRA</name>
<dbReference type="EMBL" id="JASMQC010000017">
    <property type="protein sequence ID" value="KAK1938903.1"/>
    <property type="molecule type" value="Genomic_DNA"/>
</dbReference>
<gene>
    <name evidence="1" type="ORF">P3T76_008978</name>
</gene>
<comment type="caution">
    <text evidence="1">The sequence shown here is derived from an EMBL/GenBank/DDBJ whole genome shotgun (WGS) entry which is preliminary data.</text>
</comment>
<dbReference type="SUPFAM" id="SSF51430">
    <property type="entry name" value="NAD(P)-linked oxidoreductase"/>
    <property type="match status" value="1"/>
</dbReference>
<keyword evidence="2" id="KW-1185">Reference proteome</keyword>
<reference evidence="1" key="1">
    <citation type="submission" date="2023-08" db="EMBL/GenBank/DDBJ databases">
        <title>Reference Genome Resource for the Citrus Pathogen Phytophthora citrophthora.</title>
        <authorList>
            <person name="Moller H."/>
            <person name="Coetzee B."/>
            <person name="Rose L.J."/>
            <person name="Van Niekerk J.M."/>
        </authorList>
    </citation>
    <scope>NUCLEOTIDE SEQUENCE</scope>
    <source>
        <strain evidence="1">STE-U-9442</strain>
    </source>
</reference>
<accession>A0AAD9LJD3</accession>